<dbReference type="GO" id="GO:0051607">
    <property type="term" value="P:defense response to virus"/>
    <property type="evidence" value="ECO:0007669"/>
    <property type="project" value="UniProtKB-UniRule"/>
</dbReference>
<evidence type="ECO:0000256" key="4">
    <source>
        <dbReference type="ARBA" id="ARBA00022801"/>
    </source>
</evidence>
<keyword evidence="7 9" id="KW-0238">DNA-binding</keyword>
<feature type="binding site" evidence="9">
    <location>
        <position position="237"/>
    </location>
    <ligand>
        <name>Mn(2+)</name>
        <dbReference type="ChEBI" id="CHEBI:29035"/>
    </ligand>
</feature>
<comment type="caution">
    <text evidence="10">The sequence shown here is derived from an EMBL/GenBank/DDBJ whole genome shotgun (WGS) entry which is preliminary data.</text>
</comment>
<dbReference type="GO" id="GO:0046872">
    <property type="term" value="F:metal ion binding"/>
    <property type="evidence" value="ECO:0007669"/>
    <property type="project" value="UniProtKB-UniRule"/>
</dbReference>
<dbReference type="InterPro" id="IPR042206">
    <property type="entry name" value="CRISPR-assoc_Cas1_C"/>
</dbReference>
<dbReference type="GO" id="GO:0016787">
    <property type="term" value="F:hydrolase activity"/>
    <property type="evidence" value="ECO:0007669"/>
    <property type="project" value="UniProtKB-KW"/>
</dbReference>
<dbReference type="CDD" id="cd09722">
    <property type="entry name" value="Cas1_I-B"/>
    <property type="match status" value="1"/>
</dbReference>
<evidence type="ECO:0000256" key="6">
    <source>
        <dbReference type="ARBA" id="ARBA00023118"/>
    </source>
</evidence>
<evidence type="ECO:0000256" key="7">
    <source>
        <dbReference type="ARBA" id="ARBA00023125"/>
    </source>
</evidence>
<dbReference type="Gene3D" id="1.20.120.920">
    <property type="entry name" value="CRISPR-associated endonuclease Cas1, C-terminal domain"/>
    <property type="match status" value="1"/>
</dbReference>
<dbReference type="STRING" id="41997.RV16_GL000603"/>
<dbReference type="EC" id="3.1.-.-" evidence="9"/>
<dbReference type="InterPro" id="IPR002729">
    <property type="entry name" value="CRISPR-assoc_Cas1"/>
</dbReference>
<evidence type="ECO:0000313" key="10">
    <source>
        <dbReference type="EMBL" id="EOT28170.1"/>
    </source>
</evidence>
<evidence type="ECO:0000256" key="3">
    <source>
        <dbReference type="ARBA" id="ARBA00022759"/>
    </source>
</evidence>
<dbReference type="AlphaFoldDB" id="S0NJU3"/>
<dbReference type="GO" id="GO:0043571">
    <property type="term" value="P:maintenance of CRISPR repeat elements"/>
    <property type="evidence" value="ECO:0007669"/>
    <property type="project" value="UniProtKB-UniRule"/>
</dbReference>
<dbReference type="NCBIfam" id="TIGR00287">
    <property type="entry name" value="cas1"/>
    <property type="match status" value="1"/>
</dbReference>
<proteinExistence type="inferred from homology"/>
<keyword evidence="6 9" id="KW-0051">Antiviral defense</keyword>
<dbReference type="Gene3D" id="3.100.10.20">
    <property type="entry name" value="CRISPR-associated endonuclease Cas1, N-terminal domain"/>
    <property type="match status" value="1"/>
</dbReference>
<name>S0NJU3_9ENTE</name>
<sequence>MVESYYLFSSGELKRKDNVVRMTAPDGRFKDIKIEMTRDIYLFGETSMNTKCLNFLSTNKIPMHLFNYYGYYTGSFYPKEVNISGNLLIRQVEHYTDETRRLIIAKEIIYSASYNIYRNVRYYHQRGKDLETQLDQLKALRKLISRAKNIQELMGIEGNIHQVYYTCWAIVVNQKIDFQKRVKRPPDNMINTLISFLNSLVYTSCLSEIYVSQLNPTISYLHSASDRRFSLSLDIAEIFKPILVDRLIFSLLNKKVISESDFDTESNFCYLKKNAQQKILKAYNERLEKTIKHRELKRHISYRHLMRLECYKLIKHLMNDKNYEGFKIWW</sequence>
<keyword evidence="8 9" id="KW-0464">Manganese</keyword>
<dbReference type="HOGENOM" id="CLU_052779_2_0_9"/>
<comment type="similarity">
    <text evidence="9">Belongs to the CRISPR-associated endonuclease Cas1 family.</text>
</comment>
<gene>
    <name evidence="9" type="primary">cas1</name>
    <name evidence="10" type="ORF">OMQ_01682</name>
</gene>
<reference evidence="10 11" key="1">
    <citation type="submission" date="2013-03" db="EMBL/GenBank/DDBJ databases">
        <title>The Genome Sequence of Enterococcus saccharolyticus ATCC_43076 (Illumina only assembly).</title>
        <authorList>
            <consortium name="The Broad Institute Genomics Platform"/>
            <consortium name="The Broad Institute Genome Sequencing Center for Infectious Disease"/>
            <person name="Earl A."/>
            <person name="Russ C."/>
            <person name="Gilmore M."/>
            <person name="Surin D."/>
            <person name="Walker B."/>
            <person name="Young S."/>
            <person name="Zeng Q."/>
            <person name="Gargeya S."/>
            <person name="Fitzgerald M."/>
            <person name="Haas B."/>
            <person name="Abouelleil A."/>
            <person name="Allen A.W."/>
            <person name="Alvarado L."/>
            <person name="Arachchi H.M."/>
            <person name="Berlin A.M."/>
            <person name="Chapman S.B."/>
            <person name="Gainer-Dewar J."/>
            <person name="Goldberg J."/>
            <person name="Griggs A."/>
            <person name="Gujja S."/>
            <person name="Hansen M."/>
            <person name="Howarth C."/>
            <person name="Imamovic A."/>
            <person name="Ireland A."/>
            <person name="Larimer J."/>
            <person name="McCowan C."/>
            <person name="Murphy C."/>
            <person name="Pearson M."/>
            <person name="Poon T.W."/>
            <person name="Priest M."/>
            <person name="Roberts A."/>
            <person name="Saif S."/>
            <person name="Shea T."/>
            <person name="Sisk P."/>
            <person name="Sykes S."/>
            <person name="Wortman J."/>
            <person name="Nusbaum C."/>
            <person name="Birren B."/>
        </authorList>
    </citation>
    <scope>NUCLEOTIDE SEQUENCE [LARGE SCALE GENOMIC DNA]</scope>
    <source>
        <strain evidence="10 11">ATCC 43076</strain>
    </source>
</reference>
<dbReference type="GO" id="GO:0003677">
    <property type="term" value="F:DNA binding"/>
    <property type="evidence" value="ECO:0007669"/>
    <property type="project" value="UniProtKB-KW"/>
</dbReference>
<dbReference type="GO" id="GO:0004520">
    <property type="term" value="F:DNA endonuclease activity"/>
    <property type="evidence" value="ECO:0007669"/>
    <property type="project" value="InterPro"/>
</dbReference>
<dbReference type="HAMAP" id="MF_01470">
    <property type="entry name" value="Cas1"/>
    <property type="match status" value="1"/>
</dbReference>
<dbReference type="NCBIfam" id="TIGR03641">
    <property type="entry name" value="cas1_HMARI"/>
    <property type="match status" value="1"/>
</dbReference>
<comment type="cofactor">
    <cofactor evidence="9">
        <name>Mg(2+)</name>
        <dbReference type="ChEBI" id="CHEBI:18420"/>
    </cofactor>
    <cofactor evidence="9">
        <name>Mn(2+)</name>
        <dbReference type="ChEBI" id="CHEBI:29035"/>
    </cofactor>
</comment>
<evidence type="ECO:0000256" key="8">
    <source>
        <dbReference type="ARBA" id="ARBA00023211"/>
    </source>
</evidence>
<comment type="function">
    <text evidence="9">CRISPR (clustered regularly interspaced short palindromic repeat), is an adaptive immune system that provides protection against mobile genetic elements (viruses, transposable elements and conjugative plasmids). CRISPR clusters contain spacers, sequences complementary to antecedent mobile elements, and target invading nucleic acids. CRISPR clusters are transcribed and processed into CRISPR RNA (crRNA). Acts as a dsDNA endonuclease. Involved in the integration of spacer DNA into the CRISPR cassette.</text>
</comment>
<feature type="binding site" evidence="9">
    <location>
        <position position="157"/>
    </location>
    <ligand>
        <name>Mn(2+)</name>
        <dbReference type="ChEBI" id="CHEBI:29035"/>
    </ligand>
</feature>
<dbReference type="RefSeq" id="WP_016175471.1">
    <property type="nucleotide sequence ID" value="NZ_KE136389.1"/>
</dbReference>
<dbReference type="EMBL" id="AHYT01000008">
    <property type="protein sequence ID" value="EOT28170.1"/>
    <property type="molecule type" value="Genomic_DNA"/>
</dbReference>
<evidence type="ECO:0000256" key="1">
    <source>
        <dbReference type="ARBA" id="ARBA00022722"/>
    </source>
</evidence>
<comment type="subunit">
    <text evidence="9">Homodimer, forms a heterotetramer with a Cas2 homodimer.</text>
</comment>
<keyword evidence="5 9" id="KW-0460">Magnesium</keyword>
<protein>
    <recommendedName>
        <fullName evidence="9">CRISPR-associated endonuclease Cas1</fullName>
        <ecNumber evidence="9">3.1.-.-</ecNumber>
    </recommendedName>
</protein>
<feature type="binding site" evidence="9">
    <location>
        <position position="222"/>
    </location>
    <ligand>
        <name>Mn(2+)</name>
        <dbReference type="ChEBI" id="CHEBI:29035"/>
    </ligand>
</feature>
<dbReference type="eggNOG" id="COG1518">
    <property type="taxonomic scope" value="Bacteria"/>
</dbReference>
<accession>S0NJU3</accession>
<keyword evidence="4 9" id="KW-0378">Hydrolase</keyword>
<keyword evidence="11" id="KW-1185">Reference proteome</keyword>
<dbReference type="OrthoDB" id="9803119at2"/>
<dbReference type="PANTHER" id="PTHR43219">
    <property type="entry name" value="CRISPR-ASSOCIATED ENDONUCLEASE CAS1"/>
    <property type="match status" value="1"/>
</dbReference>
<evidence type="ECO:0000313" key="11">
    <source>
        <dbReference type="Proteomes" id="UP000014136"/>
    </source>
</evidence>
<dbReference type="Proteomes" id="UP000014136">
    <property type="component" value="Unassembled WGS sequence"/>
</dbReference>
<dbReference type="InterPro" id="IPR019858">
    <property type="entry name" value="CRISPR-assoc_Cas1_HMARI/TNEAP"/>
</dbReference>
<keyword evidence="3 9" id="KW-0255">Endonuclease</keyword>
<dbReference type="PANTHER" id="PTHR43219:SF1">
    <property type="entry name" value="CRISPR-ASSOCIATED ENDONUCLEASE CAS1"/>
    <property type="match status" value="1"/>
</dbReference>
<keyword evidence="1 9" id="KW-0540">Nuclease</keyword>
<evidence type="ECO:0000256" key="2">
    <source>
        <dbReference type="ARBA" id="ARBA00022723"/>
    </source>
</evidence>
<dbReference type="InterPro" id="IPR042211">
    <property type="entry name" value="CRISPR-assoc_Cas1_N"/>
</dbReference>
<dbReference type="PATRIC" id="fig|1139996.3.peg.1669"/>
<evidence type="ECO:0000256" key="9">
    <source>
        <dbReference type="HAMAP-Rule" id="MF_01470"/>
    </source>
</evidence>
<evidence type="ECO:0000256" key="5">
    <source>
        <dbReference type="ARBA" id="ARBA00022842"/>
    </source>
</evidence>
<organism evidence="10 11">
    <name type="scientific">Enterococcus saccharolyticus subsp. saccharolyticus ATCC 43076</name>
    <dbReference type="NCBI Taxonomy" id="1139996"/>
    <lineage>
        <taxon>Bacteria</taxon>
        <taxon>Bacillati</taxon>
        <taxon>Bacillota</taxon>
        <taxon>Bacilli</taxon>
        <taxon>Lactobacillales</taxon>
        <taxon>Enterococcaceae</taxon>
        <taxon>Enterococcus</taxon>
    </lineage>
</organism>
<keyword evidence="2 9" id="KW-0479">Metal-binding</keyword>
<dbReference type="Pfam" id="PF01867">
    <property type="entry name" value="Cas_Cas1"/>
    <property type="match status" value="1"/>
</dbReference>